<accession>N0BFY0</accession>
<sequence length="40" mass="4765">MEIRQLDRGAPLKEIAAVIRVTLRKVYQIKKQYKEAEYQS</sequence>
<dbReference type="KEGG" id="ast:Asulf_01209"/>
<dbReference type="HOGENOM" id="CLU_3282658_0_0_2"/>
<organism evidence="1 2">
    <name type="scientific">Archaeoglobus sulfaticallidus PM70-1</name>
    <dbReference type="NCBI Taxonomy" id="387631"/>
    <lineage>
        <taxon>Archaea</taxon>
        <taxon>Methanobacteriati</taxon>
        <taxon>Methanobacteriota</taxon>
        <taxon>Archaeoglobi</taxon>
        <taxon>Archaeoglobales</taxon>
        <taxon>Archaeoglobaceae</taxon>
        <taxon>Archaeoglobus</taxon>
    </lineage>
</organism>
<keyword evidence="2" id="KW-1185">Reference proteome</keyword>
<dbReference type="EMBL" id="CP005290">
    <property type="protein sequence ID" value="AGK61207.1"/>
    <property type="molecule type" value="Genomic_DNA"/>
</dbReference>
<protein>
    <submittedName>
        <fullName evidence="1">Uncharacterized protein</fullName>
    </submittedName>
</protein>
<evidence type="ECO:0000313" key="2">
    <source>
        <dbReference type="Proteomes" id="UP000013307"/>
    </source>
</evidence>
<reference evidence="1 2" key="1">
    <citation type="journal article" date="2013" name="Genome Announc.">
        <title>Complete Genome Sequence of the Thermophilic and Facultatively Chemolithoautotrophic Sulfate Reducer Archaeoglobus sulfaticallidus Strain PM70-1T.</title>
        <authorList>
            <person name="Stokke R."/>
            <person name="Hocking W.P."/>
            <person name="Steinsbu B.O."/>
            <person name="Steen I.H."/>
        </authorList>
    </citation>
    <scope>NUCLEOTIDE SEQUENCE [LARGE SCALE GENOMIC DNA]</scope>
    <source>
        <strain evidence="1">PM70-1</strain>
    </source>
</reference>
<proteinExistence type="predicted"/>
<evidence type="ECO:0000313" key="1">
    <source>
        <dbReference type="EMBL" id="AGK61207.1"/>
    </source>
</evidence>
<dbReference type="Proteomes" id="UP000013307">
    <property type="component" value="Chromosome"/>
</dbReference>
<dbReference type="Pfam" id="PF13384">
    <property type="entry name" value="HTH_23"/>
    <property type="match status" value="1"/>
</dbReference>
<name>N0BFY0_9EURY</name>
<gene>
    <name evidence="1" type="ORF">Asulf_01209</name>
</gene>
<dbReference type="STRING" id="387631.Asulf_01209"/>
<dbReference type="AlphaFoldDB" id="N0BFY0"/>